<protein>
    <submittedName>
        <fullName evidence="1">Uncharacterized protein</fullName>
    </submittedName>
</protein>
<evidence type="ECO:0000313" key="1">
    <source>
        <dbReference type="EMBL" id="PQM35376.1"/>
    </source>
</evidence>
<keyword evidence="2" id="KW-1185">Reference proteome</keyword>
<organism evidence="1 2">
    <name type="scientific">Prunus yedoensis var. nudiflora</name>
    <dbReference type="NCBI Taxonomy" id="2094558"/>
    <lineage>
        <taxon>Eukaryota</taxon>
        <taxon>Viridiplantae</taxon>
        <taxon>Streptophyta</taxon>
        <taxon>Embryophyta</taxon>
        <taxon>Tracheophyta</taxon>
        <taxon>Spermatophyta</taxon>
        <taxon>Magnoliopsida</taxon>
        <taxon>eudicotyledons</taxon>
        <taxon>Gunneridae</taxon>
        <taxon>Pentapetalae</taxon>
        <taxon>rosids</taxon>
        <taxon>fabids</taxon>
        <taxon>Rosales</taxon>
        <taxon>Rosaceae</taxon>
        <taxon>Amygdaloideae</taxon>
        <taxon>Amygdaleae</taxon>
        <taxon>Prunus</taxon>
    </lineage>
</organism>
<dbReference type="EMBL" id="PJQY01003682">
    <property type="protein sequence ID" value="PQM35376.1"/>
    <property type="molecule type" value="Genomic_DNA"/>
</dbReference>
<name>A0A314UF63_PRUYE</name>
<proteinExistence type="predicted"/>
<dbReference type="Proteomes" id="UP000250321">
    <property type="component" value="Unassembled WGS sequence"/>
</dbReference>
<sequence>MREKIWREINEASKYRDREERFERESVELQDNRERGGMWQPAARSTVGNVMPRTTSVLSSGCSGRFTGGAVWLAGLFSFVEVGGDGIGRGPIMSWVENVSRGYWFDEWKYFW</sequence>
<evidence type="ECO:0000313" key="2">
    <source>
        <dbReference type="Proteomes" id="UP000250321"/>
    </source>
</evidence>
<comment type="caution">
    <text evidence="1">The sequence shown here is derived from an EMBL/GenBank/DDBJ whole genome shotgun (WGS) entry which is preliminary data.</text>
</comment>
<dbReference type="AlphaFoldDB" id="A0A314UF63"/>
<reference evidence="1 2" key="1">
    <citation type="submission" date="2018-02" db="EMBL/GenBank/DDBJ databases">
        <title>Draft genome of wild Prunus yedoensis var. nudiflora.</title>
        <authorList>
            <person name="Baek S."/>
            <person name="Kim J.-H."/>
            <person name="Choi K."/>
            <person name="Kim G.-B."/>
            <person name="Cho A."/>
            <person name="Jang H."/>
            <person name="Shin C.-H."/>
            <person name="Yu H.-J."/>
            <person name="Mun J.-H."/>
        </authorList>
    </citation>
    <scope>NUCLEOTIDE SEQUENCE [LARGE SCALE GENOMIC DNA]</scope>
    <source>
        <strain evidence="2">cv. Jeju island</strain>
        <tissue evidence="1">Leaf</tissue>
    </source>
</reference>
<accession>A0A314UF63</accession>
<gene>
    <name evidence="1" type="ORF">Pyn_31926</name>
</gene>